<dbReference type="InterPro" id="IPR029016">
    <property type="entry name" value="GAF-like_dom_sf"/>
</dbReference>
<dbReference type="InterPro" id="IPR000792">
    <property type="entry name" value="Tscrpt_reg_LuxR_C"/>
</dbReference>
<evidence type="ECO:0000313" key="4">
    <source>
        <dbReference type="EMBL" id="EFM11597.1"/>
    </source>
</evidence>
<dbReference type="GO" id="GO:0003677">
    <property type="term" value="F:DNA binding"/>
    <property type="evidence" value="ECO:0007669"/>
    <property type="project" value="InterPro"/>
</dbReference>
<dbReference type="EMBL" id="AEDD01000003">
    <property type="protein sequence ID" value="EFM11597.1"/>
    <property type="molecule type" value="Genomic_DNA"/>
</dbReference>
<dbReference type="AlphaFoldDB" id="E0I6D1"/>
<evidence type="ECO:0000259" key="3">
    <source>
        <dbReference type="SMART" id="SM00421"/>
    </source>
</evidence>
<keyword evidence="2" id="KW-0804">Transcription</keyword>
<dbReference type="RefSeq" id="WP_006037218.1">
    <property type="nucleotide sequence ID" value="NZ_AEDD01000003.1"/>
</dbReference>
<dbReference type="InterPro" id="IPR036388">
    <property type="entry name" value="WH-like_DNA-bd_sf"/>
</dbReference>
<dbReference type="InterPro" id="IPR016032">
    <property type="entry name" value="Sig_transdc_resp-reg_C-effctor"/>
</dbReference>
<dbReference type="Gene3D" id="1.10.10.10">
    <property type="entry name" value="Winged helix-like DNA-binding domain superfamily/Winged helix DNA-binding domain"/>
    <property type="match status" value="1"/>
</dbReference>
<keyword evidence="5" id="KW-1185">Reference proteome</keyword>
<gene>
    <name evidence="4" type="ORF">PaecuDRAFT_1203</name>
</gene>
<dbReference type="Proteomes" id="UP000005387">
    <property type="component" value="Unassembled WGS sequence"/>
</dbReference>
<dbReference type="eggNOG" id="COG2771">
    <property type="taxonomic scope" value="Bacteria"/>
</dbReference>
<evidence type="ECO:0000256" key="1">
    <source>
        <dbReference type="ARBA" id="ARBA00023015"/>
    </source>
</evidence>
<accession>E0I6D1</accession>
<dbReference type="OrthoDB" id="2646391at2"/>
<dbReference type="SUPFAM" id="SSF46894">
    <property type="entry name" value="C-terminal effector domain of the bipartite response regulators"/>
    <property type="match status" value="1"/>
</dbReference>
<feature type="domain" description="HTH luxR-type" evidence="3">
    <location>
        <begin position="212"/>
        <end position="269"/>
    </location>
</feature>
<protein>
    <submittedName>
        <fullName evidence="4">Transcriptional regulator, LuxR family</fullName>
    </submittedName>
</protein>
<dbReference type="SMART" id="SM00421">
    <property type="entry name" value="HTH_LUXR"/>
    <property type="match status" value="1"/>
</dbReference>
<proteinExistence type="predicted"/>
<sequence>MKSLFNDLNTDNKRFWIEVDDLDWSVLSQLNQCYRTANNGGGTDKRPTALSAAVAEQFQSITAVFRQMMEPLSRSLLMPHLFLLLTPDAQVIDYEGTSNVIDNLHVLGIHKGCSLDVNTAGINAASLCQQTNKLSVVKGNEHTLHKFCNNYGLCAPIYNQDTIVAMLGLTFDLLYQTNFAIPVLVQAIQGIEQHLKPNAMMEQQKVFSEFDQYKLTPREKQIGYEWLENKTVQYISAKHKISELTVRTFIKRIYNKVNVCSKGDFIRRFYLHS</sequence>
<dbReference type="Pfam" id="PF00196">
    <property type="entry name" value="GerE"/>
    <property type="match status" value="1"/>
</dbReference>
<dbReference type="STRING" id="717606.PaecuDRAFT_1203"/>
<evidence type="ECO:0000256" key="2">
    <source>
        <dbReference type="ARBA" id="ARBA00023163"/>
    </source>
</evidence>
<reference evidence="4 5" key="1">
    <citation type="submission" date="2010-07" db="EMBL/GenBank/DDBJ databases">
        <title>The draft genome of Paenibacillus curdlanolyticus YK9.</title>
        <authorList>
            <consortium name="US DOE Joint Genome Institute (JGI-PGF)"/>
            <person name="Lucas S."/>
            <person name="Copeland A."/>
            <person name="Lapidus A."/>
            <person name="Cheng J.-F."/>
            <person name="Bruce D."/>
            <person name="Goodwin L."/>
            <person name="Pitluck S."/>
            <person name="Land M.L."/>
            <person name="Hauser L."/>
            <person name="Chang Y.-J."/>
            <person name="Jeffries C."/>
            <person name="Anderson I.J."/>
            <person name="Johnson E."/>
            <person name="Loganathan U."/>
            <person name="Mulhopadhyay B."/>
            <person name="Kyrpides N."/>
            <person name="Woyke T.J."/>
        </authorList>
    </citation>
    <scope>NUCLEOTIDE SEQUENCE [LARGE SCALE GENOMIC DNA]</scope>
    <source>
        <strain evidence="4 5">YK9</strain>
    </source>
</reference>
<organism evidence="4 5">
    <name type="scientific">Paenibacillus curdlanolyticus YK9</name>
    <dbReference type="NCBI Taxonomy" id="717606"/>
    <lineage>
        <taxon>Bacteria</taxon>
        <taxon>Bacillati</taxon>
        <taxon>Bacillota</taxon>
        <taxon>Bacilli</taxon>
        <taxon>Bacillales</taxon>
        <taxon>Paenibacillaceae</taxon>
        <taxon>Paenibacillus</taxon>
    </lineage>
</organism>
<dbReference type="Gene3D" id="3.30.450.40">
    <property type="match status" value="1"/>
</dbReference>
<dbReference type="GO" id="GO:0045892">
    <property type="term" value="P:negative regulation of DNA-templated transcription"/>
    <property type="evidence" value="ECO:0007669"/>
    <property type="project" value="UniProtKB-ARBA"/>
</dbReference>
<name>E0I6D1_9BACL</name>
<evidence type="ECO:0000313" key="5">
    <source>
        <dbReference type="Proteomes" id="UP000005387"/>
    </source>
</evidence>
<keyword evidence="1" id="KW-0805">Transcription regulation</keyword>